<dbReference type="InterPro" id="IPR010301">
    <property type="entry name" value="RRP1"/>
</dbReference>
<dbReference type="Proteomes" id="UP000695022">
    <property type="component" value="Unplaced"/>
</dbReference>
<feature type="compositionally biased region" description="Basic residues" evidence="5">
    <location>
        <begin position="384"/>
        <end position="398"/>
    </location>
</feature>
<dbReference type="PANTHER" id="PTHR13026">
    <property type="entry name" value="NNP-1 PROTEIN NOVEL NUCLEAR PROTEIN 1 NOP52"/>
    <property type="match status" value="1"/>
</dbReference>
<feature type="region of interest" description="Disordered" evidence="5">
    <location>
        <begin position="328"/>
        <end position="642"/>
    </location>
</feature>
<dbReference type="PANTHER" id="PTHR13026:SF0">
    <property type="entry name" value="RIBOSOMAL RNA PROCESSING 1B"/>
    <property type="match status" value="1"/>
</dbReference>
<dbReference type="Pfam" id="PF05997">
    <property type="entry name" value="Nop52"/>
    <property type="match status" value="1"/>
</dbReference>
<name>A0ABM1DTQ3_PRICU</name>
<dbReference type="RefSeq" id="XP_014663324.1">
    <property type="nucleotide sequence ID" value="XM_014807838.1"/>
</dbReference>
<evidence type="ECO:0000256" key="4">
    <source>
        <dbReference type="ARBA" id="ARBA00023242"/>
    </source>
</evidence>
<feature type="compositionally biased region" description="Polar residues" evidence="5">
    <location>
        <begin position="516"/>
        <end position="528"/>
    </location>
</feature>
<keyword evidence="4" id="KW-0539">Nucleus</keyword>
<feature type="compositionally biased region" description="Basic residues" evidence="5">
    <location>
        <begin position="732"/>
        <end position="742"/>
    </location>
</feature>
<evidence type="ECO:0000256" key="2">
    <source>
        <dbReference type="ARBA" id="ARBA00006374"/>
    </source>
</evidence>
<feature type="region of interest" description="Disordered" evidence="5">
    <location>
        <begin position="231"/>
        <end position="254"/>
    </location>
</feature>
<comment type="similarity">
    <text evidence="2">Belongs to the RRP1 family.</text>
</comment>
<feature type="compositionally biased region" description="Polar residues" evidence="5">
    <location>
        <begin position="454"/>
        <end position="466"/>
    </location>
</feature>
<feature type="region of interest" description="Disordered" evidence="5">
    <location>
        <begin position="694"/>
        <end position="748"/>
    </location>
</feature>
<sequence length="748" mass="82372">MVAEPVVEFTPEVHFAQRLACNDKVQRDRAVKKLRKYIAARSCSGKGFSKDELLKLWMGLFYCMWMCDKPLVQEDLARIIAQLMLGFARPESALAFAEAFFRTMRREWYNIDVFRLDKFQMLVRRFVNQIFVLLKNNKWNKQLVATALKMFSSGPLSAAEEASVDGIRFHIADIFLEELTMVSAAELTARQNLAFLEPFASLLAATRGASVTNRVCKRVFHSIIYDSPLAQKLHPDDEGDSDDDDDDAGERTVAPPRLSFDYSAIAELLFRTASERKCAARNRGALYRLVRRFRDLEAGIFPLEPDLDSGSELELKASDYDEAVERLGAEMERDHEERQRFKKMKRRDAEPPDSNEVSGEEEVSSAAEESEEEEASPAAEEKMKKKKKEKKKKKKKKKAPSEEGEATEEVGKKRKSNGSSAGAASEKTKKKKKKQRLAEARQSSVAAGDESLETTKNASMVNSGKSPSPGRKRKRTESRETLNSGVSVRDVRPNGAVGAKKKKKRQVASSSPPSSDCANSVDASQDEVSTPLPPRGGATRAAPGAGTTGGESSASDVPVGTTTAKTKKKKKKKVKSSHVTSDGPGGESVAREPSRSWAEPPKEGEVEIFIPRKKTKAATAAKNPQPALPSLPAFTRVTTPPPAFVRRGAHKVAPGTAPRIAAATTPVRLCASEPSRKKVQFALMRNTQHAHWDYKSSVKSSPAVPFDKDRRPVQGLLKFSPGGEESPATGKSGKKAMKGRRLRAADFF</sequence>
<comment type="subcellular location">
    <subcellularLocation>
        <location evidence="1">Nucleus</location>
    </subcellularLocation>
</comment>
<evidence type="ECO:0000313" key="6">
    <source>
        <dbReference type="Proteomes" id="UP000695022"/>
    </source>
</evidence>
<keyword evidence="6" id="KW-1185">Reference proteome</keyword>
<feature type="compositionally biased region" description="Acidic residues" evidence="5">
    <location>
        <begin position="358"/>
        <end position="375"/>
    </location>
</feature>
<feature type="compositionally biased region" description="Basic and acidic residues" evidence="5">
    <location>
        <begin position="328"/>
        <end position="339"/>
    </location>
</feature>
<feature type="compositionally biased region" description="Low complexity" evidence="5">
    <location>
        <begin position="535"/>
        <end position="545"/>
    </location>
</feature>
<feature type="compositionally biased region" description="Basic and acidic residues" evidence="5">
    <location>
        <begin position="589"/>
        <end position="605"/>
    </location>
</feature>
<feature type="compositionally biased region" description="Basic residues" evidence="5">
    <location>
        <begin position="565"/>
        <end position="576"/>
    </location>
</feature>
<protein>
    <submittedName>
        <fullName evidence="7">Ribosomal RNA processing protein 1 homolog A-like</fullName>
    </submittedName>
</protein>
<proteinExistence type="inferred from homology"/>
<evidence type="ECO:0000256" key="3">
    <source>
        <dbReference type="ARBA" id="ARBA00022552"/>
    </source>
</evidence>
<evidence type="ECO:0000256" key="5">
    <source>
        <dbReference type="SAM" id="MobiDB-lite"/>
    </source>
</evidence>
<evidence type="ECO:0000313" key="7">
    <source>
        <dbReference type="RefSeq" id="XP_014663324.1"/>
    </source>
</evidence>
<accession>A0ABM1DTQ3</accession>
<organism evidence="6 7">
    <name type="scientific">Priapulus caudatus</name>
    <name type="common">Priapulid worm</name>
    <dbReference type="NCBI Taxonomy" id="37621"/>
    <lineage>
        <taxon>Eukaryota</taxon>
        <taxon>Metazoa</taxon>
        <taxon>Ecdysozoa</taxon>
        <taxon>Scalidophora</taxon>
        <taxon>Priapulida</taxon>
        <taxon>Priapulimorpha</taxon>
        <taxon>Priapulimorphida</taxon>
        <taxon>Priapulidae</taxon>
        <taxon>Priapulus</taxon>
    </lineage>
</organism>
<dbReference type="GeneID" id="106806012"/>
<feature type="compositionally biased region" description="Acidic residues" evidence="5">
    <location>
        <begin position="237"/>
        <end position="248"/>
    </location>
</feature>
<keyword evidence="3" id="KW-0698">rRNA processing</keyword>
<evidence type="ECO:0000256" key="1">
    <source>
        <dbReference type="ARBA" id="ARBA00004123"/>
    </source>
</evidence>
<reference evidence="7" key="1">
    <citation type="submission" date="2025-08" db="UniProtKB">
        <authorList>
            <consortium name="RefSeq"/>
        </authorList>
    </citation>
    <scope>IDENTIFICATION</scope>
</reference>
<gene>
    <name evidence="7" type="primary">LOC106806012</name>
</gene>